<dbReference type="RefSeq" id="WP_319832520.1">
    <property type="nucleotide sequence ID" value="NZ_CP138858.1"/>
</dbReference>
<name>A0ABZ0RJR1_9BACT</name>
<proteinExistence type="predicted"/>
<keyword evidence="1" id="KW-1133">Transmembrane helix</keyword>
<reference evidence="2 3" key="1">
    <citation type="submission" date="2023-11" db="EMBL/GenBank/DDBJ databases">
        <title>Coraliomargarita sp. nov., isolated from marine algae.</title>
        <authorList>
            <person name="Lee J.K."/>
            <person name="Baek J.H."/>
            <person name="Kim J.M."/>
            <person name="Choi D.G."/>
            <person name="Jeon C.O."/>
        </authorList>
    </citation>
    <scope>NUCLEOTIDE SEQUENCE [LARGE SCALE GENOMIC DNA]</scope>
    <source>
        <strain evidence="2 3">J2-16</strain>
    </source>
</reference>
<organism evidence="2 3">
    <name type="scientific">Coraliomargarita algicola</name>
    <dbReference type="NCBI Taxonomy" id="3092156"/>
    <lineage>
        <taxon>Bacteria</taxon>
        <taxon>Pseudomonadati</taxon>
        <taxon>Verrucomicrobiota</taxon>
        <taxon>Opitutia</taxon>
        <taxon>Puniceicoccales</taxon>
        <taxon>Coraliomargaritaceae</taxon>
        <taxon>Coraliomargarita</taxon>
    </lineage>
</organism>
<dbReference type="Proteomes" id="UP001324993">
    <property type="component" value="Chromosome"/>
</dbReference>
<evidence type="ECO:0000256" key="1">
    <source>
        <dbReference type="SAM" id="Phobius"/>
    </source>
</evidence>
<evidence type="ECO:0008006" key="4">
    <source>
        <dbReference type="Google" id="ProtNLM"/>
    </source>
</evidence>
<sequence length="84" mass="9212">MAQHLPKYICANCGSTTDKPVSHTKGSLALEVLLWLCFLLPGLLYSVWRISSRSKVCPSCKSDSIIPTSTPKGTALLRDNLYKS</sequence>
<feature type="transmembrane region" description="Helical" evidence="1">
    <location>
        <begin position="28"/>
        <end position="48"/>
    </location>
</feature>
<keyword evidence="1" id="KW-0472">Membrane</keyword>
<keyword evidence="1" id="KW-0812">Transmembrane</keyword>
<evidence type="ECO:0000313" key="2">
    <source>
        <dbReference type="EMBL" id="WPJ95641.1"/>
    </source>
</evidence>
<accession>A0ABZ0RJR1</accession>
<evidence type="ECO:0000313" key="3">
    <source>
        <dbReference type="Proteomes" id="UP001324993"/>
    </source>
</evidence>
<protein>
    <recommendedName>
        <fullName evidence="4">LITAF domain-containing protein</fullName>
    </recommendedName>
</protein>
<dbReference type="EMBL" id="CP138858">
    <property type="protein sequence ID" value="WPJ95641.1"/>
    <property type="molecule type" value="Genomic_DNA"/>
</dbReference>
<gene>
    <name evidence="2" type="ORF">SH580_19675</name>
</gene>
<keyword evidence="3" id="KW-1185">Reference proteome</keyword>